<accession>X0U1D7</accession>
<feature type="domain" description="IstB-like ATP-binding" evidence="1">
    <location>
        <begin position="11"/>
        <end position="105"/>
    </location>
</feature>
<sequence length="125" mass="14643">LAYEIMLARAKNSLDVLFKKILSSDLWLIDNWGVVSMNREIAEEVFDLFDRRKYNSAMILTSNRDIKEWNEVFPDPVLANATIDRMFDRAEIVIFEGKSYRLKGRIVVPDFRTPVTMRKKEKVVA</sequence>
<feature type="non-terminal residue" evidence="2">
    <location>
        <position position="1"/>
    </location>
</feature>
<comment type="caution">
    <text evidence="2">The sequence shown here is derived from an EMBL/GenBank/DDBJ whole genome shotgun (WGS) entry which is preliminary data.</text>
</comment>
<dbReference type="EMBL" id="BARS01012495">
    <property type="protein sequence ID" value="GAF99344.1"/>
    <property type="molecule type" value="Genomic_DNA"/>
</dbReference>
<dbReference type="InterPro" id="IPR002611">
    <property type="entry name" value="IstB_ATP-bd"/>
</dbReference>
<protein>
    <recommendedName>
        <fullName evidence="1">IstB-like ATP-binding domain-containing protein</fullName>
    </recommendedName>
</protein>
<evidence type="ECO:0000313" key="2">
    <source>
        <dbReference type="EMBL" id="GAF99344.1"/>
    </source>
</evidence>
<name>X0U1D7_9ZZZZ</name>
<dbReference type="Pfam" id="PF01695">
    <property type="entry name" value="IstB_IS21"/>
    <property type="match status" value="1"/>
</dbReference>
<gene>
    <name evidence="2" type="ORF">S01H1_22224</name>
</gene>
<evidence type="ECO:0000259" key="1">
    <source>
        <dbReference type="Pfam" id="PF01695"/>
    </source>
</evidence>
<dbReference type="GO" id="GO:0005524">
    <property type="term" value="F:ATP binding"/>
    <property type="evidence" value="ECO:0007669"/>
    <property type="project" value="InterPro"/>
</dbReference>
<dbReference type="Gene3D" id="3.40.50.300">
    <property type="entry name" value="P-loop containing nucleotide triphosphate hydrolases"/>
    <property type="match status" value="1"/>
</dbReference>
<dbReference type="AlphaFoldDB" id="X0U1D7"/>
<dbReference type="InterPro" id="IPR027417">
    <property type="entry name" value="P-loop_NTPase"/>
</dbReference>
<reference evidence="2" key="1">
    <citation type="journal article" date="2014" name="Front. Microbiol.">
        <title>High frequency of phylogenetically diverse reductive dehalogenase-homologous genes in deep subseafloor sedimentary metagenomes.</title>
        <authorList>
            <person name="Kawai M."/>
            <person name="Futagami T."/>
            <person name="Toyoda A."/>
            <person name="Takaki Y."/>
            <person name="Nishi S."/>
            <person name="Hori S."/>
            <person name="Arai W."/>
            <person name="Tsubouchi T."/>
            <person name="Morono Y."/>
            <person name="Uchiyama I."/>
            <person name="Ito T."/>
            <person name="Fujiyama A."/>
            <person name="Inagaki F."/>
            <person name="Takami H."/>
        </authorList>
    </citation>
    <scope>NUCLEOTIDE SEQUENCE</scope>
    <source>
        <strain evidence="2">Expedition CK06-06</strain>
    </source>
</reference>
<dbReference type="SUPFAM" id="SSF52540">
    <property type="entry name" value="P-loop containing nucleoside triphosphate hydrolases"/>
    <property type="match status" value="1"/>
</dbReference>
<proteinExistence type="predicted"/>
<organism evidence="2">
    <name type="scientific">marine sediment metagenome</name>
    <dbReference type="NCBI Taxonomy" id="412755"/>
    <lineage>
        <taxon>unclassified sequences</taxon>
        <taxon>metagenomes</taxon>
        <taxon>ecological metagenomes</taxon>
    </lineage>
</organism>